<organism evidence="3 4">
    <name type="scientific">Sphingobacterium litopenaei</name>
    <dbReference type="NCBI Taxonomy" id="2763500"/>
    <lineage>
        <taxon>Bacteria</taxon>
        <taxon>Pseudomonadati</taxon>
        <taxon>Bacteroidota</taxon>
        <taxon>Sphingobacteriia</taxon>
        <taxon>Sphingobacteriales</taxon>
        <taxon>Sphingobacteriaceae</taxon>
        <taxon>Sphingobacterium</taxon>
    </lineage>
</organism>
<name>A0ABR7YB10_9SPHI</name>
<evidence type="ECO:0008006" key="5">
    <source>
        <dbReference type="Google" id="ProtNLM"/>
    </source>
</evidence>
<evidence type="ECO:0000256" key="1">
    <source>
        <dbReference type="SAM" id="MobiDB-lite"/>
    </source>
</evidence>
<feature type="compositionally biased region" description="Polar residues" evidence="1">
    <location>
        <begin position="84"/>
        <end position="97"/>
    </location>
</feature>
<dbReference type="Proteomes" id="UP000651271">
    <property type="component" value="Unassembled WGS sequence"/>
</dbReference>
<sequence length="120" mass="12971">MKNLKNIGLRALSFIALIAGSYFAVQAMHSAKVKDISKTSLASQTWYYQLNSTNPSDVNNPANYALTKPTPSISCGTGTVMCSIQDEPSTSNPSQPAFTHGNVADNELDYEANKRPPFTP</sequence>
<feature type="signal peptide" evidence="2">
    <location>
        <begin position="1"/>
        <end position="24"/>
    </location>
</feature>
<gene>
    <name evidence="3" type="ORF">H8B04_02770</name>
</gene>
<evidence type="ECO:0000313" key="4">
    <source>
        <dbReference type="Proteomes" id="UP000651271"/>
    </source>
</evidence>
<protein>
    <recommendedName>
        <fullName evidence="5">Secreted protein</fullName>
    </recommendedName>
</protein>
<keyword evidence="4" id="KW-1185">Reference proteome</keyword>
<dbReference type="EMBL" id="JACOIJ010000003">
    <property type="protein sequence ID" value="MBD1428500.1"/>
    <property type="molecule type" value="Genomic_DNA"/>
</dbReference>
<keyword evidence="2" id="KW-0732">Signal</keyword>
<feature type="region of interest" description="Disordered" evidence="1">
    <location>
        <begin position="84"/>
        <end position="120"/>
    </location>
</feature>
<reference evidence="3 4" key="1">
    <citation type="submission" date="2020-08" db="EMBL/GenBank/DDBJ databases">
        <title>Sphingobacterium sp. DN04309 isolated from aquaculture water.</title>
        <authorList>
            <person name="Zhang M."/>
        </authorList>
    </citation>
    <scope>NUCLEOTIDE SEQUENCE [LARGE SCALE GENOMIC DNA]</scope>
    <source>
        <strain evidence="3 4">DN04309</strain>
    </source>
</reference>
<evidence type="ECO:0000256" key="2">
    <source>
        <dbReference type="SAM" id="SignalP"/>
    </source>
</evidence>
<dbReference type="RefSeq" id="WP_190301368.1">
    <property type="nucleotide sequence ID" value="NZ_JACOIJ010000003.1"/>
</dbReference>
<accession>A0ABR7YB10</accession>
<evidence type="ECO:0000313" key="3">
    <source>
        <dbReference type="EMBL" id="MBD1428500.1"/>
    </source>
</evidence>
<comment type="caution">
    <text evidence="3">The sequence shown here is derived from an EMBL/GenBank/DDBJ whole genome shotgun (WGS) entry which is preliminary data.</text>
</comment>
<feature type="chain" id="PRO_5045046665" description="Secreted protein" evidence="2">
    <location>
        <begin position="25"/>
        <end position="120"/>
    </location>
</feature>
<proteinExistence type="predicted"/>